<evidence type="ECO:0000313" key="2">
    <source>
        <dbReference type="Proteomes" id="UP001295444"/>
    </source>
</evidence>
<organism evidence="1 2">
    <name type="scientific">Pelobates cultripes</name>
    <name type="common">Western spadefoot toad</name>
    <dbReference type="NCBI Taxonomy" id="61616"/>
    <lineage>
        <taxon>Eukaryota</taxon>
        <taxon>Metazoa</taxon>
        <taxon>Chordata</taxon>
        <taxon>Craniata</taxon>
        <taxon>Vertebrata</taxon>
        <taxon>Euteleostomi</taxon>
        <taxon>Amphibia</taxon>
        <taxon>Batrachia</taxon>
        <taxon>Anura</taxon>
        <taxon>Pelobatoidea</taxon>
        <taxon>Pelobatidae</taxon>
        <taxon>Pelobates</taxon>
    </lineage>
</organism>
<gene>
    <name evidence="1" type="ORF">PECUL_23A018218</name>
</gene>
<name>A0AAD1TBM5_PELCU</name>
<dbReference type="Proteomes" id="UP001295444">
    <property type="component" value="Chromosome 11"/>
</dbReference>
<dbReference type="EMBL" id="OW240922">
    <property type="protein sequence ID" value="CAH2320969.1"/>
    <property type="molecule type" value="Genomic_DNA"/>
</dbReference>
<reference evidence="1" key="1">
    <citation type="submission" date="2022-03" db="EMBL/GenBank/DDBJ databases">
        <authorList>
            <person name="Alioto T."/>
            <person name="Alioto T."/>
            <person name="Gomez Garrido J."/>
        </authorList>
    </citation>
    <scope>NUCLEOTIDE SEQUENCE</scope>
</reference>
<evidence type="ECO:0000313" key="1">
    <source>
        <dbReference type="EMBL" id="CAH2320969.1"/>
    </source>
</evidence>
<keyword evidence="2" id="KW-1185">Reference proteome</keyword>
<dbReference type="AlphaFoldDB" id="A0AAD1TBM5"/>
<protein>
    <submittedName>
        <fullName evidence="1">Uncharacterized protein</fullName>
    </submittedName>
</protein>
<sequence length="90" mass="10399">MECEWLMWTPGYKTMLKGVEKKNLSRMQRRPAIYGASPSKVAIRVSITEVGKQTTWCKEIRMTEMLGTDTSDVEAPVWDFERRVEVANSQ</sequence>
<proteinExistence type="predicted"/>
<accession>A0AAD1TBM5</accession>